<comment type="caution">
    <text evidence="3">The sequence shown here is derived from an EMBL/GenBank/DDBJ whole genome shotgun (WGS) entry which is preliminary data.</text>
</comment>
<sequence>MYSMLDFLIGPIIVLIMVSPTLLSSSLNPENALSTALGTVPVGVVHDKRFVAMAPSSSLIFAVYTLPQPTIWRQGKHKQD</sequence>
<feature type="signal peptide" evidence="2">
    <location>
        <begin position="1"/>
        <end position="24"/>
    </location>
</feature>
<keyword evidence="1" id="KW-0812">Transmembrane</keyword>
<dbReference type="EMBL" id="VSRR010007808">
    <property type="protein sequence ID" value="MPC47569.1"/>
    <property type="molecule type" value="Genomic_DNA"/>
</dbReference>
<feature type="transmembrane region" description="Helical" evidence="1">
    <location>
        <begin position="49"/>
        <end position="66"/>
    </location>
</feature>
<evidence type="ECO:0000256" key="1">
    <source>
        <dbReference type="SAM" id="Phobius"/>
    </source>
</evidence>
<gene>
    <name evidence="3" type="ORF">E2C01_041319</name>
</gene>
<keyword evidence="4" id="KW-1185">Reference proteome</keyword>
<reference evidence="3 4" key="1">
    <citation type="submission" date="2019-05" db="EMBL/GenBank/DDBJ databases">
        <title>Another draft genome of Portunus trituberculatus and its Hox gene families provides insights of decapod evolution.</title>
        <authorList>
            <person name="Jeong J.-H."/>
            <person name="Song I."/>
            <person name="Kim S."/>
            <person name="Choi T."/>
            <person name="Kim D."/>
            <person name="Ryu S."/>
            <person name="Kim W."/>
        </authorList>
    </citation>
    <scope>NUCLEOTIDE SEQUENCE [LARGE SCALE GENOMIC DNA]</scope>
    <source>
        <tissue evidence="3">Muscle</tissue>
    </source>
</reference>
<keyword evidence="1" id="KW-1133">Transmembrane helix</keyword>
<dbReference type="Proteomes" id="UP000324222">
    <property type="component" value="Unassembled WGS sequence"/>
</dbReference>
<keyword evidence="1" id="KW-0472">Membrane</keyword>
<accession>A0A5B7FQM5</accession>
<protein>
    <submittedName>
        <fullName evidence="3">Uncharacterized protein</fullName>
    </submittedName>
</protein>
<dbReference type="AlphaFoldDB" id="A0A5B7FQM5"/>
<feature type="chain" id="PRO_5023149038" evidence="2">
    <location>
        <begin position="25"/>
        <end position="80"/>
    </location>
</feature>
<evidence type="ECO:0000256" key="2">
    <source>
        <dbReference type="SAM" id="SignalP"/>
    </source>
</evidence>
<evidence type="ECO:0000313" key="3">
    <source>
        <dbReference type="EMBL" id="MPC47569.1"/>
    </source>
</evidence>
<organism evidence="3 4">
    <name type="scientific">Portunus trituberculatus</name>
    <name type="common">Swimming crab</name>
    <name type="synonym">Neptunus trituberculatus</name>
    <dbReference type="NCBI Taxonomy" id="210409"/>
    <lineage>
        <taxon>Eukaryota</taxon>
        <taxon>Metazoa</taxon>
        <taxon>Ecdysozoa</taxon>
        <taxon>Arthropoda</taxon>
        <taxon>Crustacea</taxon>
        <taxon>Multicrustacea</taxon>
        <taxon>Malacostraca</taxon>
        <taxon>Eumalacostraca</taxon>
        <taxon>Eucarida</taxon>
        <taxon>Decapoda</taxon>
        <taxon>Pleocyemata</taxon>
        <taxon>Brachyura</taxon>
        <taxon>Eubrachyura</taxon>
        <taxon>Portunoidea</taxon>
        <taxon>Portunidae</taxon>
        <taxon>Portuninae</taxon>
        <taxon>Portunus</taxon>
    </lineage>
</organism>
<evidence type="ECO:0000313" key="4">
    <source>
        <dbReference type="Proteomes" id="UP000324222"/>
    </source>
</evidence>
<name>A0A5B7FQM5_PORTR</name>
<proteinExistence type="predicted"/>
<keyword evidence="2" id="KW-0732">Signal</keyword>